<dbReference type="CDD" id="cd00051">
    <property type="entry name" value="EFh"/>
    <property type="match status" value="1"/>
</dbReference>
<dbReference type="STRING" id="321339.SAMN05444340_106138"/>
<dbReference type="Gene3D" id="1.10.238.10">
    <property type="entry name" value="EF-hand"/>
    <property type="match status" value="2"/>
</dbReference>
<evidence type="ECO:0000313" key="4">
    <source>
        <dbReference type="EMBL" id="SDY36465.1"/>
    </source>
</evidence>
<dbReference type="GO" id="GO:0005509">
    <property type="term" value="F:calcium ion binding"/>
    <property type="evidence" value="ECO:0007669"/>
    <property type="project" value="InterPro"/>
</dbReference>
<keyword evidence="2" id="KW-0732">Signal</keyword>
<sequence>MKTTLITTTALMALATGVAAEQHSGDASADQAAANQTGSICETGFASYDQNGDGELGTDELDAVARASFREMDADGDGALTKQEYADCANVMAGTQSMESDRSAENMAEYDTDSDDVLTQQEFMQASADSYNAMTDDPNAETDITRLTFWPVSTTPGAWIDMSVDEAAGRTMMLFVSLDADNSGTIARDEWAVTQVPLADRSEAANMRFDETDADRSGDVSEDEYSGMIQERGQAAQEQAAEDYEMPTNTLTPDEPAVYYTYPSTM</sequence>
<organism evidence="4 5">
    <name type="scientific">Citreimonas salinaria</name>
    <dbReference type="NCBI Taxonomy" id="321339"/>
    <lineage>
        <taxon>Bacteria</taxon>
        <taxon>Pseudomonadati</taxon>
        <taxon>Pseudomonadota</taxon>
        <taxon>Alphaproteobacteria</taxon>
        <taxon>Rhodobacterales</taxon>
        <taxon>Roseobacteraceae</taxon>
        <taxon>Citreimonas</taxon>
    </lineage>
</organism>
<feature type="chain" id="PRO_5011604255" evidence="2">
    <location>
        <begin position="21"/>
        <end position="266"/>
    </location>
</feature>
<name>A0A1H3JA77_9RHOB</name>
<dbReference type="Proteomes" id="UP000199286">
    <property type="component" value="Unassembled WGS sequence"/>
</dbReference>
<dbReference type="RefSeq" id="WP_177177869.1">
    <property type="nucleotide sequence ID" value="NZ_FNPF01000006.1"/>
</dbReference>
<feature type="region of interest" description="Disordered" evidence="1">
    <location>
        <begin position="229"/>
        <end position="266"/>
    </location>
</feature>
<evidence type="ECO:0000313" key="5">
    <source>
        <dbReference type="Proteomes" id="UP000199286"/>
    </source>
</evidence>
<feature type="compositionally biased region" description="Low complexity" evidence="1">
    <location>
        <begin position="230"/>
        <end position="239"/>
    </location>
</feature>
<evidence type="ECO:0000256" key="2">
    <source>
        <dbReference type="SAM" id="SignalP"/>
    </source>
</evidence>
<dbReference type="SUPFAM" id="SSF47473">
    <property type="entry name" value="EF-hand"/>
    <property type="match status" value="1"/>
</dbReference>
<evidence type="ECO:0000259" key="3">
    <source>
        <dbReference type="PROSITE" id="PS50222"/>
    </source>
</evidence>
<accession>A0A1H3JA77</accession>
<gene>
    <name evidence="4" type="ORF">SAMN05444340_106138</name>
</gene>
<feature type="domain" description="EF-hand" evidence="3">
    <location>
        <begin position="200"/>
        <end position="235"/>
    </location>
</feature>
<reference evidence="4 5" key="1">
    <citation type="submission" date="2016-10" db="EMBL/GenBank/DDBJ databases">
        <authorList>
            <person name="de Groot N.N."/>
        </authorList>
    </citation>
    <scope>NUCLEOTIDE SEQUENCE [LARGE SCALE GENOMIC DNA]</scope>
    <source>
        <strain evidence="4 5">DSM 26880</strain>
    </source>
</reference>
<dbReference type="SMART" id="SM00054">
    <property type="entry name" value="EFh"/>
    <property type="match status" value="4"/>
</dbReference>
<feature type="domain" description="EF-hand" evidence="3">
    <location>
        <begin position="60"/>
        <end position="95"/>
    </location>
</feature>
<dbReference type="Pfam" id="PF13202">
    <property type="entry name" value="EF-hand_5"/>
    <property type="match status" value="1"/>
</dbReference>
<dbReference type="EMBL" id="FNPF01000006">
    <property type="protein sequence ID" value="SDY36465.1"/>
    <property type="molecule type" value="Genomic_DNA"/>
</dbReference>
<dbReference type="AlphaFoldDB" id="A0A1H3JA77"/>
<dbReference type="PROSITE" id="PS00018">
    <property type="entry name" value="EF_HAND_1"/>
    <property type="match status" value="3"/>
</dbReference>
<feature type="signal peptide" evidence="2">
    <location>
        <begin position="1"/>
        <end position="20"/>
    </location>
</feature>
<protein>
    <submittedName>
        <fullName evidence="4">EF hand</fullName>
    </submittedName>
</protein>
<dbReference type="PROSITE" id="PS50222">
    <property type="entry name" value="EF_HAND_2"/>
    <property type="match status" value="2"/>
</dbReference>
<dbReference type="InterPro" id="IPR002048">
    <property type="entry name" value="EF_hand_dom"/>
</dbReference>
<proteinExistence type="predicted"/>
<evidence type="ECO:0000256" key="1">
    <source>
        <dbReference type="SAM" id="MobiDB-lite"/>
    </source>
</evidence>
<keyword evidence="5" id="KW-1185">Reference proteome</keyword>
<dbReference type="InterPro" id="IPR018247">
    <property type="entry name" value="EF_Hand_1_Ca_BS"/>
</dbReference>
<dbReference type="InterPro" id="IPR011992">
    <property type="entry name" value="EF-hand-dom_pair"/>
</dbReference>